<dbReference type="PIRSF" id="PIRSF007510">
    <property type="entry name" value="UCP007510"/>
    <property type="match status" value="1"/>
</dbReference>
<dbReference type="RefSeq" id="WP_368277498.1">
    <property type="nucleotide sequence ID" value="NZ_CP045875.1"/>
</dbReference>
<dbReference type="Proteomes" id="UP000366051">
    <property type="component" value="Chromosome"/>
</dbReference>
<reference evidence="3" key="1">
    <citation type="submission" date="2019-11" db="EMBL/GenBank/DDBJ databases">
        <title>Genome sequence of Heliorestis convoluta strain HH, an alkaliphilic and minimalistic phototrophic bacterium from a soda lake in Egypt.</title>
        <authorList>
            <person name="Dewey E.D."/>
            <person name="Stokes L.M."/>
            <person name="Burchell B.M."/>
            <person name="Shaffer K.N."/>
            <person name="Huntington A.M."/>
            <person name="Baker J.M."/>
            <person name="Nadendla S."/>
            <person name="Giglio M.G."/>
            <person name="Touchman J.W."/>
            <person name="Blankenship R.E."/>
            <person name="Madigan M.T."/>
            <person name="Sattley W.M."/>
        </authorList>
    </citation>
    <scope>NUCLEOTIDE SEQUENCE [LARGE SCALE GENOMIC DNA]</scope>
    <source>
        <strain evidence="3">HH</strain>
    </source>
</reference>
<dbReference type="KEGG" id="hcv:FTV88_0943"/>
<dbReference type="SUPFAM" id="SSF110710">
    <property type="entry name" value="TTHA0583/YokD-like"/>
    <property type="match status" value="1"/>
</dbReference>
<dbReference type="Pfam" id="PF04260">
    <property type="entry name" value="DUF436"/>
    <property type="match status" value="1"/>
</dbReference>
<dbReference type="Gene3D" id="3.40.50.10360">
    <property type="entry name" value="Hypothetical protein TT1679"/>
    <property type="match status" value="1"/>
</dbReference>
<dbReference type="InterPro" id="IPR028345">
    <property type="entry name" value="Antibiotic_NAT-like"/>
</dbReference>
<accession>A0A5Q2N3E6</accession>
<protein>
    <recommendedName>
        <fullName evidence="1">UPF0340 protein FTV88_0943</fullName>
    </recommendedName>
</protein>
<dbReference type="NCBIfam" id="TIGR01440">
    <property type="entry name" value="TIGR01440 family protein"/>
    <property type="match status" value="1"/>
</dbReference>
<dbReference type="HAMAP" id="MF_00800">
    <property type="entry name" value="UPF0340"/>
    <property type="match status" value="1"/>
</dbReference>
<comment type="similarity">
    <text evidence="1">Belongs to the UPF0340 family.</text>
</comment>
<evidence type="ECO:0000256" key="1">
    <source>
        <dbReference type="HAMAP-Rule" id="MF_00800"/>
    </source>
</evidence>
<name>A0A5Q2N3E6_9FIRM</name>
<sequence length="180" mass="19389">MEQTIASQVRWAAEELLHLSNLRPGQILVVGCSTSEVAGATIGTAGSQEIAKNILQPLQETAFNNQIYLAIQCCEHLNRALVVERALLHSYPQFEEVTVKPIAHAGGALAARAIEQYSDPTVIETIQAHAALDIGETLIGMHLKAVAVPVRLSIRHIGNARVTAARTRPKLIGGPRACYD</sequence>
<dbReference type="EMBL" id="CP045875">
    <property type="protein sequence ID" value="QGG47095.1"/>
    <property type="molecule type" value="Genomic_DNA"/>
</dbReference>
<evidence type="ECO:0000313" key="2">
    <source>
        <dbReference type="EMBL" id="QGG47095.1"/>
    </source>
</evidence>
<gene>
    <name evidence="2" type="ORF">FTV88_0943</name>
</gene>
<dbReference type="InterPro" id="IPR006340">
    <property type="entry name" value="DUF436"/>
</dbReference>
<proteinExistence type="inferred from homology"/>
<dbReference type="AlphaFoldDB" id="A0A5Q2N3E6"/>
<organism evidence="2 3">
    <name type="scientific">Heliorestis convoluta</name>
    <dbReference type="NCBI Taxonomy" id="356322"/>
    <lineage>
        <taxon>Bacteria</taxon>
        <taxon>Bacillati</taxon>
        <taxon>Bacillota</taxon>
        <taxon>Clostridia</taxon>
        <taxon>Eubacteriales</taxon>
        <taxon>Heliobacteriaceae</taxon>
        <taxon>Heliorestis</taxon>
    </lineage>
</organism>
<evidence type="ECO:0000313" key="3">
    <source>
        <dbReference type="Proteomes" id="UP000366051"/>
    </source>
</evidence>
<keyword evidence="3" id="KW-1185">Reference proteome</keyword>